<dbReference type="KEGG" id="mflg:ABS361_02120"/>
<name>A0AAU7XBI2_9HYPH</name>
<dbReference type="EMBL" id="CP158568">
    <property type="protein sequence ID" value="XBY45115.1"/>
    <property type="molecule type" value="Genomic_DNA"/>
</dbReference>
<evidence type="ECO:0000313" key="2">
    <source>
        <dbReference type="EMBL" id="XBY45115.1"/>
    </source>
</evidence>
<feature type="coiled-coil region" evidence="1">
    <location>
        <begin position="53"/>
        <end position="87"/>
    </location>
</feature>
<reference evidence="2" key="1">
    <citation type="submission" date="2024-06" db="EMBL/GenBank/DDBJ databases">
        <title>Methylostella associata gen. nov., sp. nov., a novel Ancalomicrobiaceae-affiliated facultatively methylotrophic bacteria that feed on methanotrophs of the genus Methylococcus.</title>
        <authorList>
            <person name="Saltykova V."/>
            <person name="Danilova O.V."/>
            <person name="Oshkin I.Y."/>
            <person name="Belova S.E."/>
            <person name="Pimenov N.V."/>
            <person name="Dedysh S.N."/>
        </authorList>
    </citation>
    <scope>NUCLEOTIDE SEQUENCE</scope>
    <source>
        <strain evidence="2">S20</strain>
    </source>
</reference>
<gene>
    <name evidence="2" type="ORF">ABS361_02120</name>
</gene>
<proteinExistence type="predicted"/>
<accession>A0AAU7XBI2</accession>
<evidence type="ECO:0000256" key="1">
    <source>
        <dbReference type="SAM" id="Coils"/>
    </source>
</evidence>
<dbReference type="Pfam" id="PF04380">
    <property type="entry name" value="BMFP"/>
    <property type="match status" value="1"/>
</dbReference>
<protein>
    <submittedName>
        <fullName evidence="2">Accessory factor UbiK family protein</fullName>
    </submittedName>
</protein>
<keyword evidence="1" id="KW-0175">Coiled coil</keyword>
<dbReference type="InterPro" id="IPR007475">
    <property type="entry name" value="UbiK"/>
</dbReference>
<dbReference type="GO" id="GO:0005829">
    <property type="term" value="C:cytosol"/>
    <property type="evidence" value="ECO:0007669"/>
    <property type="project" value="TreeGrafter"/>
</dbReference>
<dbReference type="PANTHER" id="PTHR38040:SF1">
    <property type="entry name" value="UBIQUINONE BIOSYNTHESIS ACCESSORY FACTOR UBIK"/>
    <property type="match status" value="1"/>
</dbReference>
<dbReference type="RefSeq" id="WP_407050204.1">
    <property type="nucleotide sequence ID" value="NZ_CP158568.1"/>
</dbReference>
<dbReference type="PANTHER" id="PTHR38040">
    <property type="entry name" value="UBIQUINONE BIOSYNTHESIS ACCESSORY FACTOR UBIK"/>
    <property type="match status" value="1"/>
</dbReference>
<organism evidence="2">
    <name type="scientific">Methyloraptor flagellatus</name>
    <dbReference type="NCBI Taxonomy" id="3162530"/>
    <lineage>
        <taxon>Bacteria</taxon>
        <taxon>Pseudomonadati</taxon>
        <taxon>Pseudomonadota</taxon>
        <taxon>Alphaproteobacteria</taxon>
        <taxon>Hyphomicrobiales</taxon>
        <taxon>Ancalomicrobiaceae</taxon>
        <taxon>Methyloraptor</taxon>
    </lineage>
</organism>
<sequence length="92" mass="10422">MTQTSNRIFDEFAKLMTDAAGVAQGVRREVETAFRAQAERFLADMDLVKREEFDVVREMAIKAREENEALKERIAALETRLSGDEARSTDAP</sequence>
<dbReference type="AlphaFoldDB" id="A0AAU7XBI2"/>